<proteinExistence type="predicted"/>
<reference evidence="1" key="1">
    <citation type="submission" date="2021-12" db="EMBL/GenBank/DDBJ databases">
        <authorList>
            <person name="King R."/>
        </authorList>
    </citation>
    <scope>NUCLEOTIDE SEQUENCE</scope>
</reference>
<keyword evidence="2" id="KW-1185">Reference proteome</keyword>
<name>A0A9P0AR78_BRAAE</name>
<dbReference type="EMBL" id="OV121132">
    <property type="protein sequence ID" value="CAH0547469.1"/>
    <property type="molecule type" value="Genomic_DNA"/>
</dbReference>
<evidence type="ECO:0000313" key="1">
    <source>
        <dbReference type="EMBL" id="CAH0547469.1"/>
    </source>
</evidence>
<accession>A0A9P0AR78</accession>
<organism evidence="1 2">
    <name type="scientific">Brassicogethes aeneus</name>
    <name type="common">Rape pollen beetle</name>
    <name type="synonym">Meligethes aeneus</name>
    <dbReference type="NCBI Taxonomy" id="1431903"/>
    <lineage>
        <taxon>Eukaryota</taxon>
        <taxon>Metazoa</taxon>
        <taxon>Ecdysozoa</taxon>
        <taxon>Arthropoda</taxon>
        <taxon>Hexapoda</taxon>
        <taxon>Insecta</taxon>
        <taxon>Pterygota</taxon>
        <taxon>Neoptera</taxon>
        <taxon>Endopterygota</taxon>
        <taxon>Coleoptera</taxon>
        <taxon>Polyphaga</taxon>
        <taxon>Cucujiformia</taxon>
        <taxon>Nitidulidae</taxon>
        <taxon>Meligethinae</taxon>
        <taxon>Brassicogethes</taxon>
    </lineage>
</organism>
<sequence>MEKQHEQKLERLHKVRQHGRQVELELLHKEQQHGLQVELERQCELEQRPMEQQLERRLRGLQHVRCMRRRREWNRQLGLLEPSLPSCRR</sequence>
<protein>
    <submittedName>
        <fullName evidence="1">Uncharacterized protein</fullName>
    </submittedName>
</protein>
<evidence type="ECO:0000313" key="2">
    <source>
        <dbReference type="Proteomes" id="UP001154078"/>
    </source>
</evidence>
<gene>
    <name evidence="1" type="ORF">MELIAE_LOCUS1455</name>
</gene>
<dbReference type="Proteomes" id="UP001154078">
    <property type="component" value="Chromosome 1"/>
</dbReference>
<dbReference type="AlphaFoldDB" id="A0A9P0AR78"/>